<dbReference type="SMART" id="SM00907">
    <property type="entry name" value="GDNF"/>
    <property type="match status" value="2"/>
</dbReference>
<dbReference type="AlphaFoldDB" id="A0A6H5I3H9"/>
<evidence type="ECO:0000256" key="2">
    <source>
        <dbReference type="ARBA" id="ARBA00005961"/>
    </source>
</evidence>
<keyword evidence="6" id="KW-0675">Receptor</keyword>
<name>A0A6H5I3H9_9HYME</name>
<organism evidence="10 11">
    <name type="scientific">Trichogramma brassicae</name>
    <dbReference type="NCBI Taxonomy" id="86971"/>
    <lineage>
        <taxon>Eukaryota</taxon>
        <taxon>Metazoa</taxon>
        <taxon>Ecdysozoa</taxon>
        <taxon>Arthropoda</taxon>
        <taxon>Hexapoda</taxon>
        <taxon>Insecta</taxon>
        <taxon>Pterygota</taxon>
        <taxon>Neoptera</taxon>
        <taxon>Endopterygota</taxon>
        <taxon>Hymenoptera</taxon>
        <taxon>Apocrita</taxon>
        <taxon>Proctotrupomorpha</taxon>
        <taxon>Chalcidoidea</taxon>
        <taxon>Trichogrammatidae</taxon>
        <taxon>Trichogramma</taxon>
    </lineage>
</organism>
<dbReference type="Pfam" id="PF02351">
    <property type="entry name" value="GDNF"/>
    <property type="match status" value="1"/>
</dbReference>
<feature type="compositionally biased region" description="Acidic residues" evidence="8">
    <location>
        <begin position="535"/>
        <end position="544"/>
    </location>
</feature>
<keyword evidence="4" id="KW-0732">Signal</keyword>
<dbReference type="InterPro" id="IPR037193">
    <property type="entry name" value="GDNF_alpha"/>
</dbReference>
<keyword evidence="5" id="KW-0472">Membrane</keyword>
<dbReference type="EMBL" id="CADCXV010000653">
    <property type="protein sequence ID" value="CAB0031763.1"/>
    <property type="molecule type" value="Genomic_DNA"/>
</dbReference>
<feature type="compositionally biased region" description="Low complexity" evidence="8">
    <location>
        <begin position="578"/>
        <end position="621"/>
    </location>
</feature>
<feature type="non-terminal residue" evidence="10">
    <location>
        <position position="683"/>
    </location>
</feature>
<evidence type="ECO:0000256" key="4">
    <source>
        <dbReference type="ARBA" id="ARBA00022729"/>
    </source>
</evidence>
<sequence length="683" mass="77072">HCLQLCRNRKLRMTIGSSSRASSMADCTRLKIHATFFNEKTLRSKNDNQWLQLHHQMACSTVTVSKCQAALKSLQAFEFFKPTCLCHEPHVDPECNDFRDFLFDHKCIYVNKKEKDPYSIEALPTCNHALSECQRDKSCVKLYDDFKTNCKTRDGRCRMENRIYTMLGKQVRLSLIRIDRFFDSLLHQIRYLCFEEEDEDEDDDDDERKASQATTCPAYSDAVQRLPCLAYGVYSLYYSVAAARKKSPRRARRDGGTRDNVQCAAEREKVGKNRVARDISPVTANNFPFISVYMHNVEISDQSCSNLLQPVLSRCDHSSCARNECLSALEHFYKAAAHKHSLDIAFCLCRKSEGKRDECMMAQEKLHPSCALRAPVGQEKPTCNALATSCRQRPSCRAKLEHYEQNCAVDSVTKKCAGPAQGCRTALLGILGTELRTACDCRGTDFAPIYECLGWQRLLWVNPCVAEAQKDFHARRSRHHGHGRSGTSTSKPATIAKTPRTTTTKTTTTTTQRATWPSVVTPRASLVAATSFESLPEEEVEVEEEERRHEAEDNNVIPDVPTVRSIEESHRFNKESDTASTTTSTTATTTPMMSSTKAPTTTTTTTTQPAPTTPSTTTTSTVPPRFCVYQRPSQSHQQYIREGKGKRGIIFVLDRSAYVLFNQSAADITPYIYIEIIRVPIRT</sequence>
<evidence type="ECO:0000256" key="8">
    <source>
        <dbReference type="SAM" id="MobiDB-lite"/>
    </source>
</evidence>
<keyword evidence="3" id="KW-1003">Cell membrane</keyword>
<dbReference type="InterPro" id="IPR003438">
    <property type="entry name" value="GDNF_rcpt"/>
</dbReference>
<reference evidence="10 11" key="1">
    <citation type="submission" date="2020-02" db="EMBL/GenBank/DDBJ databases">
        <authorList>
            <person name="Ferguson B K."/>
        </authorList>
    </citation>
    <scope>NUCLEOTIDE SEQUENCE [LARGE SCALE GENOMIC DNA]</scope>
</reference>
<evidence type="ECO:0000313" key="11">
    <source>
        <dbReference type="Proteomes" id="UP000479190"/>
    </source>
</evidence>
<feature type="domain" description="GDNF/GAS1" evidence="9">
    <location>
        <begin position="126"/>
        <end position="370"/>
    </location>
</feature>
<dbReference type="OrthoDB" id="6374728at2759"/>
<feature type="region of interest" description="Disordered" evidence="8">
    <location>
        <begin position="569"/>
        <end position="624"/>
    </location>
</feature>
<comment type="similarity">
    <text evidence="2">Belongs to the GDNFR family.</text>
</comment>
<proteinExistence type="inferred from homology"/>
<dbReference type="Proteomes" id="UP000479190">
    <property type="component" value="Unassembled WGS sequence"/>
</dbReference>
<feature type="non-terminal residue" evidence="10">
    <location>
        <position position="1"/>
    </location>
</feature>
<dbReference type="GO" id="GO:0009897">
    <property type="term" value="C:external side of plasma membrane"/>
    <property type="evidence" value="ECO:0007669"/>
    <property type="project" value="TreeGrafter"/>
</dbReference>
<protein>
    <recommendedName>
        <fullName evidence="9">GDNF/GAS1 domain-containing protein</fullName>
    </recommendedName>
</protein>
<dbReference type="SUPFAM" id="SSF110035">
    <property type="entry name" value="GDNF receptor-like"/>
    <property type="match status" value="4"/>
</dbReference>
<evidence type="ECO:0000256" key="6">
    <source>
        <dbReference type="ARBA" id="ARBA00023170"/>
    </source>
</evidence>
<keyword evidence="7" id="KW-0325">Glycoprotein</keyword>
<keyword evidence="11" id="KW-1185">Reference proteome</keyword>
<feature type="region of interest" description="Disordered" evidence="8">
    <location>
        <begin position="530"/>
        <end position="553"/>
    </location>
</feature>
<gene>
    <name evidence="10" type="ORF">TBRA_LOCUS3726</name>
</gene>
<evidence type="ECO:0000313" key="10">
    <source>
        <dbReference type="EMBL" id="CAB0031763.1"/>
    </source>
</evidence>
<feature type="region of interest" description="Disordered" evidence="8">
    <location>
        <begin position="474"/>
        <end position="514"/>
    </location>
</feature>
<dbReference type="GO" id="GO:0007399">
    <property type="term" value="P:nervous system development"/>
    <property type="evidence" value="ECO:0007669"/>
    <property type="project" value="TreeGrafter"/>
</dbReference>
<comment type="subcellular location">
    <subcellularLocation>
        <location evidence="1">Cell membrane</location>
    </subcellularLocation>
</comment>
<feature type="compositionally biased region" description="Low complexity" evidence="8">
    <location>
        <begin position="485"/>
        <end position="514"/>
    </location>
</feature>
<dbReference type="InterPro" id="IPR016017">
    <property type="entry name" value="GDNF/GAS1"/>
</dbReference>
<dbReference type="PANTHER" id="PTHR10269">
    <property type="entry name" value="GDNF RECEPTOR ALPHA"/>
    <property type="match status" value="1"/>
</dbReference>
<dbReference type="PANTHER" id="PTHR10269:SF12">
    <property type="entry name" value="GLIAL CELL LINE-DERIVED NEUROTROPHIC FAMILY RECEPTOR-LIKE, ISOFORM E"/>
    <property type="match status" value="1"/>
</dbReference>
<evidence type="ECO:0000259" key="9">
    <source>
        <dbReference type="SMART" id="SM00907"/>
    </source>
</evidence>
<dbReference type="GO" id="GO:0007169">
    <property type="term" value="P:cell surface receptor protein tyrosine kinase signaling pathway"/>
    <property type="evidence" value="ECO:0007669"/>
    <property type="project" value="UniProtKB-ARBA"/>
</dbReference>
<evidence type="ECO:0000256" key="5">
    <source>
        <dbReference type="ARBA" id="ARBA00023136"/>
    </source>
</evidence>
<dbReference type="GO" id="GO:0038023">
    <property type="term" value="F:signaling receptor activity"/>
    <property type="evidence" value="ECO:0007669"/>
    <property type="project" value="InterPro"/>
</dbReference>
<accession>A0A6H5I3H9</accession>
<dbReference type="GO" id="GO:0043235">
    <property type="term" value="C:receptor complex"/>
    <property type="evidence" value="ECO:0007669"/>
    <property type="project" value="TreeGrafter"/>
</dbReference>
<evidence type="ECO:0000256" key="3">
    <source>
        <dbReference type="ARBA" id="ARBA00022475"/>
    </source>
</evidence>
<feature type="domain" description="GDNF/GAS1" evidence="9">
    <location>
        <begin position="383"/>
        <end position="464"/>
    </location>
</feature>
<evidence type="ECO:0000256" key="7">
    <source>
        <dbReference type="ARBA" id="ARBA00023180"/>
    </source>
</evidence>
<evidence type="ECO:0000256" key="1">
    <source>
        <dbReference type="ARBA" id="ARBA00004236"/>
    </source>
</evidence>